<dbReference type="AlphaFoldDB" id="A0AAV9RGK2"/>
<dbReference type="EMBL" id="JAHHUM010001847">
    <property type="protein sequence ID" value="KAK5608154.1"/>
    <property type="molecule type" value="Genomic_DNA"/>
</dbReference>
<name>A0AAV9RGK2_9TELE</name>
<dbReference type="Proteomes" id="UP001311232">
    <property type="component" value="Unassembled WGS sequence"/>
</dbReference>
<feature type="non-terminal residue" evidence="2">
    <location>
        <position position="1"/>
    </location>
</feature>
<sequence length="75" mass="7971">LWEVKKEACPSEPCVTPAAHGQAITSNRLPDGNLQVQDVARAPTQTRSHQEGQPLASPHLMASGNPKPSAHLQSP</sequence>
<reference evidence="2 3" key="1">
    <citation type="submission" date="2021-06" db="EMBL/GenBank/DDBJ databases">
        <authorList>
            <person name="Palmer J.M."/>
        </authorList>
    </citation>
    <scope>NUCLEOTIDE SEQUENCE [LARGE SCALE GENOMIC DNA]</scope>
    <source>
        <strain evidence="2 3">MEX-2019</strain>
        <tissue evidence="2">Muscle</tissue>
    </source>
</reference>
<evidence type="ECO:0000313" key="2">
    <source>
        <dbReference type="EMBL" id="KAK5608154.1"/>
    </source>
</evidence>
<feature type="region of interest" description="Disordered" evidence="1">
    <location>
        <begin position="25"/>
        <end position="75"/>
    </location>
</feature>
<accession>A0AAV9RGK2</accession>
<proteinExistence type="predicted"/>
<keyword evidence="3" id="KW-1185">Reference proteome</keyword>
<evidence type="ECO:0000256" key="1">
    <source>
        <dbReference type="SAM" id="MobiDB-lite"/>
    </source>
</evidence>
<organism evidence="2 3">
    <name type="scientific">Crenichthys baileyi</name>
    <name type="common">White River springfish</name>
    <dbReference type="NCBI Taxonomy" id="28760"/>
    <lineage>
        <taxon>Eukaryota</taxon>
        <taxon>Metazoa</taxon>
        <taxon>Chordata</taxon>
        <taxon>Craniata</taxon>
        <taxon>Vertebrata</taxon>
        <taxon>Euteleostomi</taxon>
        <taxon>Actinopterygii</taxon>
        <taxon>Neopterygii</taxon>
        <taxon>Teleostei</taxon>
        <taxon>Neoteleostei</taxon>
        <taxon>Acanthomorphata</taxon>
        <taxon>Ovalentaria</taxon>
        <taxon>Atherinomorphae</taxon>
        <taxon>Cyprinodontiformes</taxon>
        <taxon>Goodeidae</taxon>
        <taxon>Crenichthys</taxon>
    </lineage>
</organism>
<gene>
    <name evidence="2" type="ORF">CRENBAI_003509</name>
</gene>
<comment type="caution">
    <text evidence="2">The sequence shown here is derived from an EMBL/GenBank/DDBJ whole genome shotgun (WGS) entry which is preliminary data.</text>
</comment>
<evidence type="ECO:0000313" key="3">
    <source>
        <dbReference type="Proteomes" id="UP001311232"/>
    </source>
</evidence>
<protein>
    <submittedName>
        <fullName evidence="2">Uncharacterized protein</fullName>
    </submittedName>
</protein>